<dbReference type="PROSITE" id="PS50865">
    <property type="entry name" value="ZF_MYND_2"/>
    <property type="match status" value="1"/>
</dbReference>
<organism evidence="8 9">
    <name type="scientific">Adineta ricciae</name>
    <name type="common">Rotifer</name>
    <dbReference type="NCBI Taxonomy" id="249248"/>
    <lineage>
        <taxon>Eukaryota</taxon>
        <taxon>Metazoa</taxon>
        <taxon>Spiralia</taxon>
        <taxon>Gnathifera</taxon>
        <taxon>Rotifera</taxon>
        <taxon>Eurotatoria</taxon>
        <taxon>Bdelloidea</taxon>
        <taxon>Adinetida</taxon>
        <taxon>Adinetidae</taxon>
        <taxon>Adineta</taxon>
    </lineage>
</organism>
<dbReference type="Pfam" id="PF02493">
    <property type="entry name" value="MORN"/>
    <property type="match status" value="2"/>
</dbReference>
<evidence type="ECO:0000313" key="8">
    <source>
        <dbReference type="EMBL" id="CAF1005960.1"/>
    </source>
</evidence>
<dbReference type="Gene3D" id="1.25.40.20">
    <property type="entry name" value="Ankyrin repeat-containing domain"/>
    <property type="match status" value="2"/>
</dbReference>
<dbReference type="Pfam" id="PF01753">
    <property type="entry name" value="zf-MYND"/>
    <property type="match status" value="1"/>
</dbReference>
<dbReference type="InterPro" id="IPR002893">
    <property type="entry name" value="Znf_MYND"/>
</dbReference>
<dbReference type="PROSITE" id="PS50297">
    <property type="entry name" value="ANK_REP_REGION"/>
    <property type="match status" value="3"/>
</dbReference>
<dbReference type="PROSITE" id="PS01360">
    <property type="entry name" value="ZF_MYND_1"/>
    <property type="match status" value="1"/>
</dbReference>
<dbReference type="OrthoDB" id="48314at2759"/>
<dbReference type="SMART" id="SM00698">
    <property type="entry name" value="MORN"/>
    <property type="match status" value="2"/>
</dbReference>
<dbReference type="InterPro" id="IPR053064">
    <property type="entry name" value="Ankyrin-MYND_domain-protein"/>
</dbReference>
<dbReference type="GO" id="GO:0008270">
    <property type="term" value="F:zinc ion binding"/>
    <property type="evidence" value="ECO:0007669"/>
    <property type="project" value="UniProtKB-KW"/>
</dbReference>
<name>A0A814H7L6_ADIRI</name>
<dbReference type="SUPFAM" id="SSF48403">
    <property type="entry name" value="Ankyrin repeat"/>
    <property type="match status" value="1"/>
</dbReference>
<keyword evidence="4" id="KW-0862">Zinc</keyword>
<dbReference type="PANTHER" id="PTHR15897:SF2">
    <property type="entry name" value="ANKYRIN REPEAT AND MYND DOMAIN-CONTAINING PROTEIN 1"/>
    <property type="match status" value="1"/>
</dbReference>
<sequence length="889" mass="101719">MKESTNDEISSVIETMNPLLNEISTVSIGVGPDETFPVQETSNEECTYVGDIYDEKKHGKGMLSWSDGRKYTGAFFADRRHGFGIFHTPDISEFKGLYCQDERFGPGILLYQKLQSADVGLWLSEDLIRLLYPHPKLSIDIHITEKKISTLSATQSSAWYSPEEFFLNLTDFHFLLHKKSPLRLFQQISNEKSSLTRFISEHTEGVNEALRGKRNELEAYLSSIDENLSKLNDQITDITSPNQTYEQRKLYDYLNKFWPLKQRASFPIDDILSNIRSSFPNPGPLENASLNLFELSYYGYEKDVRHLLMQRLVYVDVCDSHGLTALHFATYQLHINIINTLLDFGANVNQLSDEHFTPLMIAFLLYYGNDYLQTVNLALEHKDPSIPNPRVLLSKDKNGLTILKQETPNEIIDEVKLPEVFETLSVNHSYGFELTDELRQRIRDEQYRERVYSIIALLLRRGADPSYSDWPLPVLVLAVRAGDKQMVELLLKKRANVNCRLDSVRHSSLMPLHIACGCLAPTVVDIARLLLEYGADVNAESLANNKEYYSLIDPLVLDLIKTIEVPQNGRTPLHIACTRPRSEDTLNLVRLLLGHQANPNAICNGQTPLTLAIVFGNEPLVDLLLQYDQTDPSVVLGFGNGNALCMALSTFYETSWNYSKRIQLIERLIAKNPQVLYPVRFGPKNLLGSCVDYAYYMFFADTRIAQSPYHSLTNQERTIFNQRKELLTYIAKRFREEVTKHDGFLRLSPSTIDGSSSTRFNSQEFRYCGTCGRSIGVRLNICRRCQKVSFCSKTCLENGWNTFHRYECKQSAQRPQTTAKAKNLMNTDNTLLKDALKNVTRPNENNRLPPLSKILRQNRLKKRIKSASLEGIELSWNYTYNAPENYSFN</sequence>
<keyword evidence="2" id="KW-0677">Repeat</keyword>
<proteinExistence type="predicted"/>
<protein>
    <recommendedName>
        <fullName evidence="7">MYND-type domain-containing protein</fullName>
    </recommendedName>
</protein>
<dbReference type="SUPFAM" id="SSF82185">
    <property type="entry name" value="Histone H3 K4-specific methyltransferase SET7/9 N-terminal domain"/>
    <property type="match status" value="1"/>
</dbReference>
<gene>
    <name evidence="8" type="ORF">EDS130_LOCUS15131</name>
</gene>
<dbReference type="PROSITE" id="PS50088">
    <property type="entry name" value="ANK_REPEAT"/>
    <property type="match status" value="4"/>
</dbReference>
<dbReference type="Proteomes" id="UP000663852">
    <property type="component" value="Unassembled WGS sequence"/>
</dbReference>
<dbReference type="Gene3D" id="2.20.110.10">
    <property type="entry name" value="Histone H3 K4-specific methyltransferase SET7/9 N-terminal domain"/>
    <property type="match status" value="1"/>
</dbReference>
<dbReference type="InterPro" id="IPR003409">
    <property type="entry name" value="MORN"/>
</dbReference>
<comment type="caution">
    <text evidence="8">The sequence shown here is derived from an EMBL/GenBank/DDBJ whole genome shotgun (WGS) entry which is preliminary data.</text>
</comment>
<dbReference type="InterPro" id="IPR002110">
    <property type="entry name" value="Ankyrin_rpt"/>
</dbReference>
<dbReference type="SMART" id="SM00248">
    <property type="entry name" value="ANK"/>
    <property type="match status" value="6"/>
</dbReference>
<evidence type="ECO:0000256" key="6">
    <source>
        <dbReference type="PROSITE-ProRule" id="PRU00134"/>
    </source>
</evidence>
<keyword evidence="1" id="KW-0479">Metal-binding</keyword>
<evidence type="ECO:0000256" key="4">
    <source>
        <dbReference type="ARBA" id="ARBA00022833"/>
    </source>
</evidence>
<reference evidence="8" key="1">
    <citation type="submission" date="2021-02" db="EMBL/GenBank/DDBJ databases">
        <authorList>
            <person name="Nowell W R."/>
        </authorList>
    </citation>
    <scope>NUCLEOTIDE SEQUENCE</scope>
</reference>
<dbReference type="PRINTS" id="PR01415">
    <property type="entry name" value="ANKYRIN"/>
</dbReference>
<dbReference type="InterPro" id="IPR036770">
    <property type="entry name" value="Ankyrin_rpt-contain_sf"/>
</dbReference>
<feature type="repeat" description="ANK" evidence="5">
    <location>
        <begin position="507"/>
        <end position="542"/>
    </location>
</feature>
<accession>A0A814H7L6</accession>
<evidence type="ECO:0000313" key="9">
    <source>
        <dbReference type="Proteomes" id="UP000663852"/>
    </source>
</evidence>
<keyword evidence="5" id="KW-0040">ANK repeat</keyword>
<feature type="repeat" description="ANK" evidence="5">
    <location>
        <begin position="568"/>
        <end position="604"/>
    </location>
</feature>
<evidence type="ECO:0000256" key="5">
    <source>
        <dbReference type="PROSITE-ProRule" id="PRU00023"/>
    </source>
</evidence>
<keyword evidence="3 6" id="KW-0863">Zinc-finger</keyword>
<feature type="repeat" description="ANK" evidence="5">
    <location>
        <begin position="321"/>
        <end position="353"/>
    </location>
</feature>
<dbReference type="PANTHER" id="PTHR15897">
    <property type="entry name" value="ANKYRIN REPEAT AND MYND DOMAIN PROTEIN 1"/>
    <property type="match status" value="1"/>
</dbReference>
<dbReference type="AlphaFoldDB" id="A0A814H7L6"/>
<dbReference type="Pfam" id="PF12796">
    <property type="entry name" value="Ank_2"/>
    <property type="match status" value="3"/>
</dbReference>
<feature type="domain" description="MYND-type" evidence="7">
    <location>
        <begin position="768"/>
        <end position="808"/>
    </location>
</feature>
<evidence type="ECO:0000259" key="7">
    <source>
        <dbReference type="PROSITE" id="PS50865"/>
    </source>
</evidence>
<evidence type="ECO:0000256" key="2">
    <source>
        <dbReference type="ARBA" id="ARBA00022737"/>
    </source>
</evidence>
<dbReference type="Gene3D" id="6.10.140.2220">
    <property type="match status" value="1"/>
</dbReference>
<dbReference type="EMBL" id="CAJNOJ010000063">
    <property type="protein sequence ID" value="CAF1005960.1"/>
    <property type="molecule type" value="Genomic_DNA"/>
</dbReference>
<dbReference type="SUPFAM" id="SSF144232">
    <property type="entry name" value="HIT/MYND zinc finger-like"/>
    <property type="match status" value="1"/>
</dbReference>
<evidence type="ECO:0000256" key="3">
    <source>
        <dbReference type="ARBA" id="ARBA00022771"/>
    </source>
</evidence>
<evidence type="ECO:0000256" key="1">
    <source>
        <dbReference type="ARBA" id="ARBA00022723"/>
    </source>
</evidence>
<feature type="repeat" description="ANK" evidence="5">
    <location>
        <begin position="604"/>
        <end position="626"/>
    </location>
</feature>